<dbReference type="KEGG" id="dya:Dyak_GE23141"/>
<reference evidence="2 3" key="2">
    <citation type="journal article" date="2007" name="PLoS Biol.">
        <title>Principles of genome evolution in the Drosophila melanogaster species group.</title>
        <authorList>
            <person name="Ranz J.M."/>
            <person name="Maurin D."/>
            <person name="Chan Y.S."/>
            <person name="von Grotthuss M."/>
            <person name="Hillier L.W."/>
            <person name="Roote J."/>
            <person name="Ashburner M."/>
            <person name="Bergman C.M."/>
        </authorList>
    </citation>
    <scope>NUCLEOTIDE SEQUENCE [LARGE SCALE GENOMIC DNA]</scope>
    <source>
        <strain evidence="3">Tai18E2 / Tucson 14021-0261.01</strain>
    </source>
</reference>
<dbReference type="PhylomeDB" id="B4ITZ5"/>
<feature type="compositionally biased region" description="Low complexity" evidence="1">
    <location>
        <begin position="31"/>
        <end position="44"/>
    </location>
</feature>
<keyword evidence="3" id="KW-1185">Reference proteome</keyword>
<proteinExistence type="predicted"/>
<dbReference type="EMBL" id="CH891752">
    <property type="protein sequence ID" value="EDW99858.1"/>
    <property type="molecule type" value="Genomic_DNA"/>
</dbReference>
<dbReference type="Proteomes" id="UP000002282">
    <property type="component" value="Unassembled WGS sequence"/>
</dbReference>
<dbReference type="AlphaFoldDB" id="B4ITZ5"/>
<reference evidence="2 3" key="1">
    <citation type="journal article" date="2007" name="Nature">
        <title>Evolution of genes and genomes on the Drosophila phylogeny.</title>
        <authorList>
            <consortium name="Drosophila 12 Genomes Consortium"/>
            <person name="Clark A.G."/>
            <person name="Eisen M.B."/>
            <person name="Smith D.R."/>
            <person name="Bergman C.M."/>
            <person name="Oliver B."/>
            <person name="Markow T.A."/>
            <person name="Kaufman T.C."/>
            <person name="Kellis M."/>
            <person name="Gelbart W."/>
            <person name="Iyer V.N."/>
            <person name="Pollard D.A."/>
            <person name="Sackton T.B."/>
            <person name="Larracuente A.M."/>
            <person name="Singh N.D."/>
            <person name="Abad J.P."/>
            <person name="Abt D.N."/>
            <person name="Adryan B."/>
            <person name="Aguade M."/>
            <person name="Akashi H."/>
            <person name="Anderson W.W."/>
            <person name="Aquadro C.F."/>
            <person name="Ardell D.H."/>
            <person name="Arguello R."/>
            <person name="Artieri C.G."/>
            <person name="Barbash D.A."/>
            <person name="Barker D."/>
            <person name="Barsanti P."/>
            <person name="Batterham P."/>
            <person name="Batzoglou S."/>
            <person name="Begun D."/>
            <person name="Bhutkar A."/>
            <person name="Blanco E."/>
            <person name="Bosak S.A."/>
            <person name="Bradley R.K."/>
            <person name="Brand A.D."/>
            <person name="Brent M.R."/>
            <person name="Brooks A.N."/>
            <person name="Brown R.H."/>
            <person name="Butlin R.K."/>
            <person name="Caggese C."/>
            <person name="Calvi B.R."/>
            <person name="Bernardo de Carvalho A."/>
            <person name="Caspi A."/>
            <person name="Castrezana S."/>
            <person name="Celniker S.E."/>
            <person name="Chang J.L."/>
            <person name="Chapple C."/>
            <person name="Chatterji S."/>
            <person name="Chinwalla A."/>
            <person name="Civetta A."/>
            <person name="Clifton S.W."/>
            <person name="Comeron J.M."/>
            <person name="Costello J.C."/>
            <person name="Coyne J.A."/>
            <person name="Daub J."/>
            <person name="David R.G."/>
            <person name="Delcher A.L."/>
            <person name="Delehaunty K."/>
            <person name="Do C.B."/>
            <person name="Ebling H."/>
            <person name="Edwards K."/>
            <person name="Eickbush T."/>
            <person name="Evans J.D."/>
            <person name="Filipski A."/>
            <person name="Findeiss S."/>
            <person name="Freyhult E."/>
            <person name="Fulton L."/>
            <person name="Fulton R."/>
            <person name="Garcia A.C."/>
            <person name="Gardiner A."/>
            <person name="Garfield D.A."/>
            <person name="Garvin B.E."/>
            <person name="Gibson G."/>
            <person name="Gilbert D."/>
            <person name="Gnerre S."/>
            <person name="Godfrey J."/>
            <person name="Good R."/>
            <person name="Gotea V."/>
            <person name="Gravely B."/>
            <person name="Greenberg A.J."/>
            <person name="Griffiths-Jones S."/>
            <person name="Gross S."/>
            <person name="Guigo R."/>
            <person name="Gustafson E.A."/>
            <person name="Haerty W."/>
            <person name="Hahn M.W."/>
            <person name="Halligan D.L."/>
            <person name="Halpern A.L."/>
            <person name="Halter G.M."/>
            <person name="Han M.V."/>
            <person name="Heger A."/>
            <person name="Hillier L."/>
            <person name="Hinrichs A.S."/>
            <person name="Holmes I."/>
            <person name="Hoskins R.A."/>
            <person name="Hubisz M.J."/>
            <person name="Hultmark D."/>
            <person name="Huntley M.A."/>
            <person name="Jaffe D.B."/>
            <person name="Jagadeeshan S."/>
            <person name="Jeck W.R."/>
            <person name="Johnson J."/>
            <person name="Jones C.D."/>
            <person name="Jordan W.C."/>
            <person name="Karpen G.H."/>
            <person name="Kataoka E."/>
            <person name="Keightley P.D."/>
            <person name="Kheradpour P."/>
            <person name="Kirkness E.F."/>
            <person name="Koerich L.B."/>
            <person name="Kristiansen K."/>
            <person name="Kudrna D."/>
            <person name="Kulathinal R.J."/>
            <person name="Kumar S."/>
            <person name="Kwok R."/>
            <person name="Lander E."/>
            <person name="Langley C.H."/>
            <person name="Lapoint R."/>
            <person name="Lazzaro B.P."/>
            <person name="Lee S.J."/>
            <person name="Levesque L."/>
            <person name="Li R."/>
            <person name="Lin C.F."/>
            <person name="Lin M.F."/>
            <person name="Lindblad-Toh K."/>
            <person name="Llopart A."/>
            <person name="Long M."/>
            <person name="Low L."/>
            <person name="Lozovsky E."/>
            <person name="Lu J."/>
            <person name="Luo M."/>
            <person name="Machado C.A."/>
            <person name="Makalowski W."/>
            <person name="Marzo M."/>
            <person name="Matsuda M."/>
            <person name="Matzkin L."/>
            <person name="McAllister B."/>
            <person name="McBride C.S."/>
            <person name="McKernan B."/>
            <person name="McKernan K."/>
            <person name="Mendez-Lago M."/>
            <person name="Minx P."/>
            <person name="Mollenhauer M.U."/>
            <person name="Montooth K."/>
            <person name="Mount S.M."/>
            <person name="Mu X."/>
            <person name="Myers E."/>
            <person name="Negre B."/>
            <person name="Newfeld S."/>
            <person name="Nielsen R."/>
            <person name="Noor M.A."/>
            <person name="O'Grady P."/>
            <person name="Pachter L."/>
            <person name="Papaceit M."/>
            <person name="Parisi M.J."/>
            <person name="Parisi M."/>
            <person name="Parts L."/>
            <person name="Pedersen J.S."/>
            <person name="Pesole G."/>
            <person name="Phillippy A.M."/>
            <person name="Ponting C.P."/>
            <person name="Pop M."/>
            <person name="Porcelli D."/>
            <person name="Powell J.R."/>
            <person name="Prohaska S."/>
            <person name="Pruitt K."/>
            <person name="Puig M."/>
            <person name="Quesneville H."/>
            <person name="Ram K.R."/>
            <person name="Rand D."/>
            <person name="Rasmussen M.D."/>
            <person name="Reed L.K."/>
            <person name="Reenan R."/>
            <person name="Reily A."/>
            <person name="Remington K.A."/>
            <person name="Rieger T.T."/>
            <person name="Ritchie M.G."/>
            <person name="Robin C."/>
            <person name="Rogers Y.H."/>
            <person name="Rohde C."/>
            <person name="Rozas J."/>
            <person name="Rubenfield M.J."/>
            <person name="Ruiz A."/>
            <person name="Russo S."/>
            <person name="Salzberg S.L."/>
            <person name="Sanchez-Gracia A."/>
            <person name="Saranga D.J."/>
            <person name="Sato H."/>
            <person name="Schaeffer S.W."/>
            <person name="Schatz M.C."/>
            <person name="Schlenke T."/>
            <person name="Schwartz R."/>
            <person name="Segarra C."/>
            <person name="Singh R.S."/>
            <person name="Sirot L."/>
            <person name="Sirota M."/>
            <person name="Sisneros N.B."/>
            <person name="Smith C.D."/>
            <person name="Smith T.F."/>
            <person name="Spieth J."/>
            <person name="Stage D.E."/>
            <person name="Stark A."/>
            <person name="Stephan W."/>
            <person name="Strausberg R.L."/>
            <person name="Strempel S."/>
            <person name="Sturgill D."/>
            <person name="Sutton G."/>
            <person name="Sutton G.G."/>
            <person name="Tao W."/>
            <person name="Teichmann S."/>
            <person name="Tobari Y.N."/>
            <person name="Tomimura Y."/>
            <person name="Tsolas J.M."/>
            <person name="Valente V.L."/>
            <person name="Venter E."/>
            <person name="Venter J.C."/>
            <person name="Vicario S."/>
            <person name="Vieira F.G."/>
            <person name="Vilella A.J."/>
            <person name="Villasante A."/>
            <person name="Walenz B."/>
            <person name="Wang J."/>
            <person name="Wasserman M."/>
            <person name="Watts T."/>
            <person name="Wilson D."/>
            <person name="Wilson R.K."/>
            <person name="Wing R.A."/>
            <person name="Wolfner M.F."/>
            <person name="Wong A."/>
            <person name="Wong G.K."/>
            <person name="Wu C.I."/>
            <person name="Wu G."/>
            <person name="Yamamoto D."/>
            <person name="Yang H.P."/>
            <person name="Yang S.P."/>
            <person name="Yorke J.A."/>
            <person name="Yoshida K."/>
            <person name="Zdobnov E."/>
            <person name="Zhang P."/>
            <person name="Zhang Y."/>
            <person name="Zimin A.V."/>
            <person name="Baldwin J."/>
            <person name="Abdouelleil A."/>
            <person name="Abdulkadir J."/>
            <person name="Abebe A."/>
            <person name="Abera B."/>
            <person name="Abreu J."/>
            <person name="Acer S.C."/>
            <person name="Aftuck L."/>
            <person name="Alexander A."/>
            <person name="An P."/>
            <person name="Anderson E."/>
            <person name="Anderson S."/>
            <person name="Arachi H."/>
            <person name="Azer M."/>
            <person name="Bachantsang P."/>
            <person name="Barry A."/>
            <person name="Bayul T."/>
            <person name="Berlin A."/>
            <person name="Bessette D."/>
            <person name="Bloom T."/>
            <person name="Blye J."/>
            <person name="Boguslavskiy L."/>
            <person name="Bonnet C."/>
            <person name="Boukhgalter B."/>
            <person name="Bourzgui I."/>
            <person name="Brown A."/>
            <person name="Cahill P."/>
            <person name="Channer S."/>
            <person name="Cheshatsang Y."/>
            <person name="Chuda L."/>
            <person name="Citroen M."/>
            <person name="Collymore A."/>
            <person name="Cooke P."/>
            <person name="Costello M."/>
            <person name="D'Aco K."/>
            <person name="Daza R."/>
            <person name="De Haan G."/>
            <person name="DeGray S."/>
            <person name="DeMaso C."/>
            <person name="Dhargay N."/>
            <person name="Dooley K."/>
            <person name="Dooley E."/>
            <person name="Doricent M."/>
            <person name="Dorje P."/>
            <person name="Dorjee K."/>
            <person name="Dupes A."/>
            <person name="Elong R."/>
            <person name="Falk J."/>
            <person name="Farina A."/>
            <person name="Faro S."/>
            <person name="Ferguson D."/>
            <person name="Fisher S."/>
            <person name="Foley C.D."/>
            <person name="Franke A."/>
            <person name="Friedrich D."/>
            <person name="Gadbois L."/>
            <person name="Gearin G."/>
            <person name="Gearin C.R."/>
            <person name="Giannoukos G."/>
            <person name="Goode T."/>
            <person name="Graham J."/>
            <person name="Grandbois E."/>
            <person name="Grewal S."/>
            <person name="Gyaltsen K."/>
            <person name="Hafez N."/>
            <person name="Hagos B."/>
            <person name="Hall J."/>
            <person name="Henson C."/>
            <person name="Hollinger A."/>
            <person name="Honan T."/>
            <person name="Huard M.D."/>
            <person name="Hughes L."/>
            <person name="Hurhula B."/>
            <person name="Husby M.E."/>
            <person name="Kamat A."/>
            <person name="Kanga B."/>
            <person name="Kashin S."/>
            <person name="Khazanovich D."/>
            <person name="Kisner P."/>
            <person name="Lance K."/>
            <person name="Lara M."/>
            <person name="Lee W."/>
            <person name="Lennon N."/>
            <person name="Letendre F."/>
            <person name="LeVine R."/>
            <person name="Lipovsky A."/>
            <person name="Liu X."/>
            <person name="Liu J."/>
            <person name="Liu S."/>
            <person name="Lokyitsang T."/>
            <person name="Lokyitsang Y."/>
            <person name="Lubonja R."/>
            <person name="Lui A."/>
            <person name="MacDonald P."/>
            <person name="Magnisalis V."/>
            <person name="Maru K."/>
            <person name="Matthews C."/>
            <person name="McCusker W."/>
            <person name="McDonough S."/>
            <person name="Mehta T."/>
            <person name="Meldrim J."/>
            <person name="Meneus L."/>
            <person name="Mihai O."/>
            <person name="Mihalev A."/>
            <person name="Mihova T."/>
            <person name="Mittelman R."/>
            <person name="Mlenga V."/>
            <person name="Montmayeur A."/>
            <person name="Mulrain L."/>
            <person name="Navidi A."/>
            <person name="Naylor J."/>
            <person name="Negash T."/>
            <person name="Nguyen T."/>
            <person name="Nguyen N."/>
            <person name="Nicol R."/>
            <person name="Norbu C."/>
            <person name="Norbu N."/>
            <person name="Novod N."/>
            <person name="O'Neill B."/>
            <person name="Osman S."/>
            <person name="Markiewicz E."/>
            <person name="Oyono O.L."/>
            <person name="Patti C."/>
            <person name="Phunkhang P."/>
            <person name="Pierre F."/>
            <person name="Priest M."/>
            <person name="Raghuraman S."/>
            <person name="Rege F."/>
            <person name="Reyes R."/>
            <person name="Rise C."/>
            <person name="Rogov P."/>
            <person name="Ross K."/>
            <person name="Ryan E."/>
            <person name="Settipalli S."/>
            <person name="Shea T."/>
            <person name="Sherpa N."/>
            <person name="Shi L."/>
            <person name="Shih D."/>
            <person name="Sparrow T."/>
            <person name="Spaulding J."/>
            <person name="Stalker J."/>
            <person name="Stange-Thomann N."/>
            <person name="Stavropoulos S."/>
            <person name="Stone C."/>
            <person name="Strader C."/>
            <person name="Tesfaye S."/>
            <person name="Thomson T."/>
            <person name="Thoulutsang Y."/>
            <person name="Thoulutsang D."/>
            <person name="Topham K."/>
            <person name="Topping I."/>
            <person name="Tsamla T."/>
            <person name="Vassiliev H."/>
            <person name="Vo A."/>
            <person name="Wangchuk T."/>
            <person name="Wangdi T."/>
            <person name="Weiand M."/>
            <person name="Wilkinson J."/>
            <person name="Wilson A."/>
            <person name="Yadav S."/>
            <person name="Young G."/>
            <person name="Yu Q."/>
            <person name="Zembek L."/>
            <person name="Zhong D."/>
            <person name="Zimmer A."/>
            <person name="Zwirko Z."/>
            <person name="Jaffe D.B."/>
            <person name="Alvarez P."/>
            <person name="Brockman W."/>
            <person name="Butler J."/>
            <person name="Chin C."/>
            <person name="Gnerre S."/>
            <person name="Grabherr M."/>
            <person name="Kleber M."/>
            <person name="Mauceli E."/>
            <person name="MacCallum I."/>
        </authorList>
    </citation>
    <scope>NUCLEOTIDE SEQUENCE [LARGE SCALE GENOMIC DNA]</scope>
    <source>
        <strain evidence="3">Tai18E2 / Tucson 14021-0261.01</strain>
    </source>
</reference>
<sequence>MNLSTILRSVSNGLGFGTSTRKGDLSRPLATSSSTSSCSSKNSNFDPVSSLLIPSEDEEDEAISLGENRLASAAASLRKNQVVNPYQQTVQQILRLVNELEHTIHEDRQQEFKLRMALDRQTERVQELVFSLDTEKKRNGRLVQLLRGIDSSSSGESDPEERGPSGSHVNSIGELYDSISPLLMQQRYDELSVSHRQSRRQLAKREKALKVLKCETEELHSKYDELFDEYRSEQRRFEMLCTRYIQMQLKKKQQIFNLKNTLGQASECIFHAQVAIDECCHAEQTPISPENLENFRRNLECFMDALRNCCCLRKVHELQQQQLKKEKMEKSQHQNQNQSPVNDVLTPRAKESSSPSSGTYVQNLSNRHSRIRRYRHSAR</sequence>
<dbReference type="OrthoDB" id="7864223at2759"/>
<dbReference type="HOGENOM" id="CLU_730113_0_0_1"/>
<evidence type="ECO:0000313" key="3">
    <source>
        <dbReference type="Proteomes" id="UP000002282"/>
    </source>
</evidence>
<feature type="compositionally biased region" description="Basic and acidic residues" evidence="1">
    <location>
        <begin position="323"/>
        <end position="332"/>
    </location>
</feature>
<gene>
    <name evidence="2" type="primary">Dyak\GE23141</name>
    <name evidence="2" type="synonym">dyak_GLEANR_6917</name>
    <name evidence="2" type="synonym">GE23141</name>
    <name evidence="2" type="ORF">Dyak_GE23141</name>
</gene>
<protein>
    <submittedName>
        <fullName evidence="2">Uncharacterized protein</fullName>
    </submittedName>
</protein>
<evidence type="ECO:0000313" key="2">
    <source>
        <dbReference type="EMBL" id="EDW99858.1"/>
    </source>
</evidence>
<feature type="region of interest" description="Disordered" evidence="1">
    <location>
        <begin position="323"/>
        <end position="379"/>
    </location>
</feature>
<dbReference type="eggNOG" id="ENOG502T97R">
    <property type="taxonomic scope" value="Eukaryota"/>
</dbReference>
<name>B4ITZ5_DROYA</name>
<organism evidence="2 3">
    <name type="scientific">Drosophila yakuba</name>
    <name type="common">Fruit fly</name>
    <dbReference type="NCBI Taxonomy" id="7245"/>
    <lineage>
        <taxon>Eukaryota</taxon>
        <taxon>Metazoa</taxon>
        <taxon>Ecdysozoa</taxon>
        <taxon>Arthropoda</taxon>
        <taxon>Hexapoda</taxon>
        <taxon>Insecta</taxon>
        <taxon>Pterygota</taxon>
        <taxon>Neoptera</taxon>
        <taxon>Endopterygota</taxon>
        <taxon>Diptera</taxon>
        <taxon>Brachycera</taxon>
        <taxon>Muscomorpha</taxon>
        <taxon>Ephydroidea</taxon>
        <taxon>Drosophilidae</taxon>
        <taxon>Drosophila</taxon>
        <taxon>Sophophora</taxon>
    </lineage>
</organism>
<feature type="region of interest" description="Disordered" evidence="1">
    <location>
        <begin position="148"/>
        <end position="170"/>
    </location>
</feature>
<dbReference type="OMA" id="RFEMLCS"/>
<evidence type="ECO:0000256" key="1">
    <source>
        <dbReference type="SAM" id="MobiDB-lite"/>
    </source>
</evidence>
<feature type="region of interest" description="Disordered" evidence="1">
    <location>
        <begin position="17"/>
        <end position="50"/>
    </location>
</feature>
<feature type="compositionally biased region" description="Basic residues" evidence="1">
    <location>
        <begin position="367"/>
        <end position="379"/>
    </location>
</feature>
<accession>B4ITZ5</accession>
<feature type="compositionally biased region" description="Polar residues" evidence="1">
    <location>
        <begin position="352"/>
        <end position="366"/>
    </location>
</feature>